<dbReference type="PRINTS" id="PR00111">
    <property type="entry name" value="ABHYDROLASE"/>
</dbReference>
<dbReference type="InterPro" id="IPR029058">
    <property type="entry name" value="AB_hydrolase_fold"/>
</dbReference>
<dbReference type="InterPro" id="IPR050266">
    <property type="entry name" value="AB_hydrolase_sf"/>
</dbReference>
<dbReference type="Proteomes" id="UP000218934">
    <property type="component" value="Unassembled WGS sequence"/>
</dbReference>
<reference evidence="2 3" key="1">
    <citation type="submission" date="2017-09" db="EMBL/GenBank/DDBJ databases">
        <title>The Catabolism of 3,6-Dichlorosalicylic acid is Initiated by the Cytochrome P450 Monooxygenase DsmABC in Rhizorhabdus dicambivorans Ndbn-20.</title>
        <authorList>
            <person name="Na L."/>
        </authorList>
    </citation>
    <scope>NUCLEOTIDE SEQUENCE [LARGE SCALE GENOMIC DNA]</scope>
    <source>
        <strain evidence="2 3">Ndbn-20m</strain>
    </source>
</reference>
<organism evidence="2 3">
    <name type="scientific">Rhizorhabdus dicambivorans</name>
    <dbReference type="NCBI Taxonomy" id="1850238"/>
    <lineage>
        <taxon>Bacteria</taxon>
        <taxon>Pseudomonadati</taxon>
        <taxon>Pseudomonadota</taxon>
        <taxon>Alphaproteobacteria</taxon>
        <taxon>Sphingomonadales</taxon>
        <taxon>Sphingomonadaceae</taxon>
        <taxon>Rhizorhabdus</taxon>
    </lineage>
</organism>
<dbReference type="SUPFAM" id="SSF53474">
    <property type="entry name" value="alpha/beta-Hydrolases"/>
    <property type="match status" value="1"/>
</dbReference>
<dbReference type="RefSeq" id="WP_066964734.1">
    <property type="nucleotide sequence ID" value="NZ_CP023449.1"/>
</dbReference>
<dbReference type="PANTHER" id="PTHR43798:SF33">
    <property type="entry name" value="HYDROLASE, PUTATIVE (AFU_ORTHOLOGUE AFUA_2G14860)-RELATED"/>
    <property type="match status" value="1"/>
</dbReference>
<accession>A0A2A4FXL7</accession>
<dbReference type="GO" id="GO:0016787">
    <property type="term" value="F:hydrolase activity"/>
    <property type="evidence" value="ECO:0007669"/>
    <property type="project" value="UniProtKB-KW"/>
</dbReference>
<sequence>MAEPRTTTLTISRLRLNIVEWGDPSAPPLILQHGGRDHARSWDRVAAAFTDSHRVIAPDLRGHGDSDWTNDGSYALMDFVEDFAGIVRALDLPPCPIIGHSLGGNIATRFAGLYPDRVTRLVNIEGLGDSPAVAARRAAEDPFERWRRFFDRRALVTARRPRDYPDRAALVARMRETDERLEPDMVEHLVTHAARPNPDGSLRLKHDPTVGGDSPGDITAELKTALWAAISCPVLLIYGAESWASNPAADGRAAHFRDARVELFERAGHWVHHDRRDDFIAMVKDFLS</sequence>
<dbReference type="Pfam" id="PF00561">
    <property type="entry name" value="Abhydrolase_1"/>
    <property type="match status" value="1"/>
</dbReference>
<comment type="caution">
    <text evidence="2">The sequence shown here is derived from an EMBL/GenBank/DDBJ whole genome shotgun (WGS) entry which is preliminary data.</text>
</comment>
<dbReference type="EMBL" id="NWUF01000004">
    <property type="protein sequence ID" value="PCE43194.1"/>
    <property type="molecule type" value="Genomic_DNA"/>
</dbReference>
<dbReference type="OrthoDB" id="9808398at2"/>
<dbReference type="Gene3D" id="3.40.50.1820">
    <property type="entry name" value="alpha/beta hydrolase"/>
    <property type="match status" value="1"/>
</dbReference>
<proteinExistence type="predicted"/>
<name>A0A2A4FXL7_9SPHN</name>
<evidence type="ECO:0000259" key="1">
    <source>
        <dbReference type="Pfam" id="PF00561"/>
    </source>
</evidence>
<dbReference type="AlphaFoldDB" id="A0A2A4FXL7"/>
<dbReference type="KEGG" id="rdi:CMV14_00230"/>
<dbReference type="InterPro" id="IPR000073">
    <property type="entry name" value="AB_hydrolase_1"/>
</dbReference>
<dbReference type="PANTHER" id="PTHR43798">
    <property type="entry name" value="MONOACYLGLYCEROL LIPASE"/>
    <property type="match status" value="1"/>
</dbReference>
<keyword evidence="2" id="KW-0378">Hydrolase</keyword>
<keyword evidence="3" id="KW-1185">Reference proteome</keyword>
<protein>
    <submittedName>
        <fullName evidence="2">Alpha/beta hydrolase</fullName>
    </submittedName>
</protein>
<gene>
    <name evidence="2" type="ORF">COO09_05265</name>
</gene>
<feature type="domain" description="AB hydrolase-1" evidence="1">
    <location>
        <begin position="27"/>
        <end position="274"/>
    </location>
</feature>
<dbReference type="GO" id="GO:0016020">
    <property type="term" value="C:membrane"/>
    <property type="evidence" value="ECO:0007669"/>
    <property type="project" value="TreeGrafter"/>
</dbReference>
<evidence type="ECO:0000313" key="2">
    <source>
        <dbReference type="EMBL" id="PCE43194.1"/>
    </source>
</evidence>
<evidence type="ECO:0000313" key="3">
    <source>
        <dbReference type="Proteomes" id="UP000218934"/>
    </source>
</evidence>